<dbReference type="Proteomes" id="UP000295705">
    <property type="component" value="Unassembled WGS sequence"/>
</dbReference>
<keyword evidence="4" id="KW-1185">Reference proteome</keyword>
<gene>
    <name evidence="3" type="ORF">EV188_1011197</name>
</gene>
<evidence type="ECO:0000313" key="3">
    <source>
        <dbReference type="EMBL" id="TDQ65945.1"/>
    </source>
</evidence>
<keyword evidence="1" id="KW-0808">Transferase</keyword>
<reference evidence="3 4" key="1">
    <citation type="submission" date="2019-03" db="EMBL/GenBank/DDBJ databases">
        <title>Genomic Encyclopedia of Type Strains, Phase IV (KMG-IV): sequencing the most valuable type-strain genomes for metagenomic binning, comparative biology and taxonomic classification.</title>
        <authorList>
            <person name="Goeker M."/>
        </authorList>
    </citation>
    <scope>NUCLEOTIDE SEQUENCE [LARGE SCALE GENOMIC DNA]</scope>
    <source>
        <strain evidence="3 4">DSM 45775</strain>
    </source>
</reference>
<dbReference type="PANTHER" id="PTHR35526:SF3">
    <property type="entry name" value="ANTI-SIGMA-F FACTOR RSBW"/>
    <property type="match status" value="1"/>
</dbReference>
<dbReference type="InterPro" id="IPR003594">
    <property type="entry name" value="HATPase_dom"/>
</dbReference>
<dbReference type="OrthoDB" id="5182724at2"/>
<organism evidence="3 4">
    <name type="scientific">Actinomycetospora succinea</name>
    <dbReference type="NCBI Taxonomy" id="663603"/>
    <lineage>
        <taxon>Bacteria</taxon>
        <taxon>Bacillati</taxon>
        <taxon>Actinomycetota</taxon>
        <taxon>Actinomycetes</taxon>
        <taxon>Pseudonocardiales</taxon>
        <taxon>Pseudonocardiaceae</taxon>
        <taxon>Actinomycetospora</taxon>
    </lineage>
</organism>
<keyword evidence="1" id="KW-0418">Kinase</keyword>
<dbReference type="RefSeq" id="WP_133825234.1">
    <property type="nucleotide sequence ID" value="NZ_BAABHR010000005.1"/>
</dbReference>
<dbReference type="GO" id="GO:0004674">
    <property type="term" value="F:protein serine/threonine kinase activity"/>
    <property type="evidence" value="ECO:0007669"/>
    <property type="project" value="UniProtKB-KW"/>
</dbReference>
<dbReference type="AlphaFoldDB" id="A0A4R6VZ95"/>
<feature type="domain" description="Histidine kinase/HSP90-like ATPase" evidence="2">
    <location>
        <begin position="13"/>
        <end position="132"/>
    </location>
</feature>
<protein>
    <submittedName>
        <fullName evidence="3">Anti-sigma regulatory factor (Ser/Thr protein kinase)</fullName>
    </submittedName>
</protein>
<dbReference type="Pfam" id="PF13581">
    <property type="entry name" value="HATPase_c_2"/>
    <property type="match status" value="1"/>
</dbReference>
<dbReference type="EMBL" id="SNYO01000001">
    <property type="protein sequence ID" value="TDQ65945.1"/>
    <property type="molecule type" value="Genomic_DNA"/>
</dbReference>
<dbReference type="InterPro" id="IPR050267">
    <property type="entry name" value="Anti-sigma-factor_SerPK"/>
</dbReference>
<accession>A0A4R6VZ95</accession>
<evidence type="ECO:0000259" key="2">
    <source>
        <dbReference type="Pfam" id="PF13581"/>
    </source>
</evidence>
<evidence type="ECO:0000256" key="1">
    <source>
        <dbReference type="ARBA" id="ARBA00022527"/>
    </source>
</evidence>
<name>A0A4R6VZ95_9PSEU</name>
<dbReference type="PANTHER" id="PTHR35526">
    <property type="entry name" value="ANTI-SIGMA-F FACTOR RSBW-RELATED"/>
    <property type="match status" value="1"/>
</dbReference>
<dbReference type="SUPFAM" id="SSF55874">
    <property type="entry name" value="ATPase domain of HSP90 chaperone/DNA topoisomerase II/histidine kinase"/>
    <property type="match status" value="1"/>
</dbReference>
<proteinExistence type="predicted"/>
<sequence length="139" mass="15182">MTDAVEFARAVHPARADEAQRMRHEARDWLAGLDIDQESRERVLTAVSEAVENACEHAYPGDDAEGTVELTLWCEKDAVNVRVTDNGQWSEGSTPAAPGSHARRGRGFVLMHRSVDSVAIRHTAGGTTVALRQHREPAG</sequence>
<keyword evidence="1" id="KW-0723">Serine/threonine-protein kinase</keyword>
<dbReference type="Gene3D" id="3.30.565.10">
    <property type="entry name" value="Histidine kinase-like ATPase, C-terminal domain"/>
    <property type="match status" value="1"/>
</dbReference>
<dbReference type="InterPro" id="IPR036890">
    <property type="entry name" value="HATPase_C_sf"/>
</dbReference>
<evidence type="ECO:0000313" key="4">
    <source>
        <dbReference type="Proteomes" id="UP000295705"/>
    </source>
</evidence>
<comment type="caution">
    <text evidence="3">The sequence shown here is derived from an EMBL/GenBank/DDBJ whole genome shotgun (WGS) entry which is preliminary data.</text>
</comment>
<dbReference type="CDD" id="cd16936">
    <property type="entry name" value="HATPase_RsbW-like"/>
    <property type="match status" value="1"/>
</dbReference>